<dbReference type="InterPro" id="IPR036291">
    <property type="entry name" value="NAD(P)-bd_dom_sf"/>
</dbReference>
<dbReference type="RefSeq" id="WP_207882650.1">
    <property type="nucleotide sequence ID" value="NZ_JAFVMF010000018.1"/>
</dbReference>
<keyword evidence="4" id="KW-1185">Reference proteome</keyword>
<sequence length="327" mass="36442">MTILVTGAAGFIGAHVCEALLARGARVVGVDNLNDYYDPQLKRRRLARLTEHDGFTFRQCDIAEQETFSSDVLGNPEEFTEILHLAAQAGVRYSMEDPFAFVKANILGHVTLLEFARRLPKLRHFVYASSSSVYGRNEAMPFRESDRVDHPGSFYAATKRAGELASDCYQYLYGIPQTGLRFFTVYGPWGRPDMAYFKFAEAIMRGESLTLYDGPALARDFTYIDDVVDAVLAVLEAPPDGCAARLLNVGNSQPTAVRTMVGLLEDALGRKTNIQVMDRPAADVESTWASIDRIRDLVGWEPKTDLADGIRRFASWFIEYREAAGRG</sequence>
<feature type="domain" description="NAD-dependent epimerase/dehydratase" evidence="2">
    <location>
        <begin position="3"/>
        <end position="250"/>
    </location>
</feature>
<dbReference type="PRINTS" id="PR01713">
    <property type="entry name" value="NUCEPIMERASE"/>
</dbReference>
<evidence type="ECO:0000313" key="4">
    <source>
        <dbReference type="Proteomes" id="UP000664771"/>
    </source>
</evidence>
<protein>
    <submittedName>
        <fullName evidence="3">SDR family NAD(P)-dependent oxidoreductase</fullName>
    </submittedName>
</protein>
<evidence type="ECO:0000259" key="2">
    <source>
        <dbReference type="Pfam" id="PF01370"/>
    </source>
</evidence>
<evidence type="ECO:0000256" key="1">
    <source>
        <dbReference type="ARBA" id="ARBA00023027"/>
    </source>
</evidence>
<dbReference type="SUPFAM" id="SSF51735">
    <property type="entry name" value="NAD(P)-binding Rossmann-fold domains"/>
    <property type="match status" value="1"/>
</dbReference>
<proteinExistence type="predicted"/>
<gene>
    <name evidence="3" type="ORF">J2D73_15265</name>
</gene>
<dbReference type="Proteomes" id="UP000664771">
    <property type="component" value="Unassembled WGS sequence"/>
</dbReference>
<dbReference type="Pfam" id="PF01370">
    <property type="entry name" value="Epimerase"/>
    <property type="match status" value="1"/>
</dbReference>
<dbReference type="InterPro" id="IPR001509">
    <property type="entry name" value="Epimerase_deHydtase"/>
</dbReference>
<evidence type="ECO:0000313" key="3">
    <source>
        <dbReference type="EMBL" id="MBO1361145.1"/>
    </source>
</evidence>
<dbReference type="EMBL" id="JAFVMF010000018">
    <property type="protein sequence ID" value="MBO1361145.1"/>
    <property type="molecule type" value="Genomic_DNA"/>
</dbReference>
<reference evidence="3 4" key="1">
    <citation type="submission" date="2021-03" db="EMBL/GenBank/DDBJ databases">
        <title>The complete genome sequence of Acetobacter sacchari TBRC 11175.</title>
        <authorList>
            <person name="Charoenyingcharoen P."/>
            <person name="Yukphan P."/>
        </authorList>
    </citation>
    <scope>NUCLEOTIDE SEQUENCE [LARGE SCALE GENOMIC DNA]</scope>
    <source>
        <strain evidence="3 4">TBRC 11175</strain>
    </source>
</reference>
<dbReference type="Gene3D" id="3.40.50.720">
    <property type="entry name" value="NAD(P)-binding Rossmann-like Domain"/>
    <property type="match status" value="1"/>
</dbReference>
<comment type="caution">
    <text evidence="3">The sequence shown here is derived from an EMBL/GenBank/DDBJ whole genome shotgun (WGS) entry which is preliminary data.</text>
</comment>
<organism evidence="3 4">
    <name type="scientific">Acetobacter sacchari</name>
    <dbReference type="NCBI Taxonomy" id="2661687"/>
    <lineage>
        <taxon>Bacteria</taxon>
        <taxon>Pseudomonadati</taxon>
        <taxon>Pseudomonadota</taxon>
        <taxon>Alphaproteobacteria</taxon>
        <taxon>Acetobacterales</taxon>
        <taxon>Acetobacteraceae</taxon>
        <taxon>Acetobacter</taxon>
    </lineage>
</organism>
<name>A0ABS3LZ05_9PROT</name>
<accession>A0ABS3LZ05</accession>
<keyword evidence="1" id="KW-0520">NAD</keyword>
<dbReference type="PANTHER" id="PTHR43574">
    <property type="entry name" value="EPIMERASE-RELATED"/>
    <property type="match status" value="1"/>
</dbReference>